<gene>
    <name evidence="2" type="ORF">CR513_35301</name>
</gene>
<feature type="compositionally biased region" description="Basic and acidic residues" evidence="1">
    <location>
        <begin position="104"/>
        <end position="120"/>
    </location>
</feature>
<comment type="caution">
    <text evidence="2">The sequence shown here is derived from an EMBL/GenBank/DDBJ whole genome shotgun (WGS) entry which is preliminary data.</text>
</comment>
<proteinExistence type="predicted"/>
<sequence>MGSIKREKRVLKLVHPGRHIEVHRKPIRAAEVLRKNPRHCITRPDVFMFPWIVVKPESVLLPGSVFLIVPNHTIYDLLKATTAQSTQSQSPFSQPPKNHAHQQFKQDSHDMENVSKHDWGEGSQNQSYADTSSFEFRPYHQALKYYQNYSNSDIEAEMLGLKKDVNLEFVSSEQVTMLKSCLRRPDSTHKKLNLNHK</sequence>
<protein>
    <submittedName>
        <fullName evidence="2">Uncharacterized protein</fullName>
    </submittedName>
</protein>
<feature type="compositionally biased region" description="Low complexity" evidence="1">
    <location>
        <begin position="86"/>
        <end position="96"/>
    </location>
</feature>
<feature type="non-terminal residue" evidence="2">
    <location>
        <position position="1"/>
    </location>
</feature>
<evidence type="ECO:0000313" key="2">
    <source>
        <dbReference type="EMBL" id="RDX83746.1"/>
    </source>
</evidence>
<organism evidence="2 3">
    <name type="scientific">Mucuna pruriens</name>
    <name type="common">Velvet bean</name>
    <name type="synonym">Dolichos pruriens</name>
    <dbReference type="NCBI Taxonomy" id="157652"/>
    <lineage>
        <taxon>Eukaryota</taxon>
        <taxon>Viridiplantae</taxon>
        <taxon>Streptophyta</taxon>
        <taxon>Embryophyta</taxon>
        <taxon>Tracheophyta</taxon>
        <taxon>Spermatophyta</taxon>
        <taxon>Magnoliopsida</taxon>
        <taxon>eudicotyledons</taxon>
        <taxon>Gunneridae</taxon>
        <taxon>Pentapetalae</taxon>
        <taxon>rosids</taxon>
        <taxon>fabids</taxon>
        <taxon>Fabales</taxon>
        <taxon>Fabaceae</taxon>
        <taxon>Papilionoideae</taxon>
        <taxon>50 kb inversion clade</taxon>
        <taxon>NPAAA clade</taxon>
        <taxon>indigoferoid/millettioid clade</taxon>
        <taxon>Phaseoleae</taxon>
        <taxon>Mucuna</taxon>
    </lineage>
</organism>
<dbReference type="EMBL" id="QJKJ01007258">
    <property type="protein sequence ID" value="RDX83746.1"/>
    <property type="molecule type" value="Genomic_DNA"/>
</dbReference>
<reference evidence="2" key="1">
    <citation type="submission" date="2018-05" db="EMBL/GenBank/DDBJ databases">
        <title>Draft genome of Mucuna pruriens seed.</title>
        <authorList>
            <person name="Nnadi N.E."/>
            <person name="Vos R."/>
            <person name="Hasami M.H."/>
            <person name="Devisetty U.K."/>
            <person name="Aguiy J.C."/>
        </authorList>
    </citation>
    <scope>NUCLEOTIDE SEQUENCE [LARGE SCALE GENOMIC DNA]</scope>
    <source>
        <strain evidence="2">JCA_2017</strain>
    </source>
</reference>
<dbReference type="PANTHER" id="PTHR33052">
    <property type="entry name" value="DUF4228 DOMAIN PROTEIN-RELATED"/>
    <property type="match status" value="1"/>
</dbReference>
<keyword evidence="3" id="KW-1185">Reference proteome</keyword>
<dbReference type="Proteomes" id="UP000257109">
    <property type="component" value="Unassembled WGS sequence"/>
</dbReference>
<dbReference type="OrthoDB" id="839271at2759"/>
<feature type="region of interest" description="Disordered" evidence="1">
    <location>
        <begin position="86"/>
        <end position="126"/>
    </location>
</feature>
<evidence type="ECO:0000256" key="1">
    <source>
        <dbReference type="SAM" id="MobiDB-lite"/>
    </source>
</evidence>
<evidence type="ECO:0000313" key="3">
    <source>
        <dbReference type="Proteomes" id="UP000257109"/>
    </source>
</evidence>
<dbReference type="AlphaFoldDB" id="A0A371FZK9"/>
<name>A0A371FZK9_MUCPR</name>
<dbReference type="Pfam" id="PF14009">
    <property type="entry name" value="PADRE"/>
    <property type="match status" value="1"/>
</dbReference>
<accession>A0A371FZK9</accession>
<dbReference type="InterPro" id="IPR025322">
    <property type="entry name" value="PADRE_dom"/>
</dbReference>